<name>A0ABN2CKT7_9ACTN</name>
<organism evidence="1 2">
    <name type="scientific">Kribbella lupini</name>
    <dbReference type="NCBI Taxonomy" id="291602"/>
    <lineage>
        <taxon>Bacteria</taxon>
        <taxon>Bacillati</taxon>
        <taxon>Actinomycetota</taxon>
        <taxon>Actinomycetes</taxon>
        <taxon>Propionibacteriales</taxon>
        <taxon>Kribbellaceae</taxon>
        <taxon>Kribbella</taxon>
    </lineage>
</organism>
<gene>
    <name evidence="1" type="ORF">GCM10009741_77050</name>
</gene>
<dbReference type="Gene3D" id="1.25.40.10">
    <property type="entry name" value="Tetratricopeptide repeat domain"/>
    <property type="match status" value="1"/>
</dbReference>
<dbReference type="InterPro" id="IPR011990">
    <property type="entry name" value="TPR-like_helical_dom_sf"/>
</dbReference>
<evidence type="ECO:0000313" key="2">
    <source>
        <dbReference type="Proteomes" id="UP001500363"/>
    </source>
</evidence>
<dbReference type="Proteomes" id="UP001500363">
    <property type="component" value="Unassembled WGS sequence"/>
</dbReference>
<protein>
    <recommendedName>
        <fullName evidence="3">Tetratricopeptide repeat protein</fullName>
    </recommendedName>
</protein>
<evidence type="ECO:0008006" key="3">
    <source>
        <dbReference type="Google" id="ProtNLM"/>
    </source>
</evidence>
<reference evidence="1 2" key="1">
    <citation type="journal article" date="2019" name="Int. J. Syst. Evol. Microbiol.">
        <title>The Global Catalogue of Microorganisms (GCM) 10K type strain sequencing project: providing services to taxonomists for standard genome sequencing and annotation.</title>
        <authorList>
            <consortium name="The Broad Institute Genomics Platform"/>
            <consortium name="The Broad Institute Genome Sequencing Center for Infectious Disease"/>
            <person name="Wu L."/>
            <person name="Ma J."/>
        </authorList>
    </citation>
    <scope>NUCLEOTIDE SEQUENCE [LARGE SCALE GENOMIC DNA]</scope>
    <source>
        <strain evidence="1 2">JCM 14303</strain>
    </source>
</reference>
<sequence>MDDRVELRGPEDAERLIERGREAGALAALRVARDSVTPTELPLVADGFGQLEHWEEAAGTLRRATELQPEEARTWEALGDALVLSGRLTEAMVAYQEKAWQVY</sequence>
<dbReference type="Pfam" id="PF13432">
    <property type="entry name" value="TPR_16"/>
    <property type="match status" value="1"/>
</dbReference>
<accession>A0ABN2CKT7</accession>
<dbReference type="RefSeq" id="WP_344183327.1">
    <property type="nucleotide sequence ID" value="NZ_BAAANC010000005.1"/>
</dbReference>
<proteinExistence type="predicted"/>
<dbReference type="EMBL" id="BAAANC010000005">
    <property type="protein sequence ID" value="GAA1560442.1"/>
    <property type="molecule type" value="Genomic_DNA"/>
</dbReference>
<dbReference type="SUPFAM" id="SSF48452">
    <property type="entry name" value="TPR-like"/>
    <property type="match status" value="1"/>
</dbReference>
<keyword evidence="2" id="KW-1185">Reference proteome</keyword>
<evidence type="ECO:0000313" key="1">
    <source>
        <dbReference type="EMBL" id="GAA1560442.1"/>
    </source>
</evidence>
<comment type="caution">
    <text evidence="1">The sequence shown here is derived from an EMBL/GenBank/DDBJ whole genome shotgun (WGS) entry which is preliminary data.</text>
</comment>